<keyword evidence="8" id="KW-1185">Reference proteome</keyword>
<dbReference type="PANTHER" id="PTHR46015">
    <property type="entry name" value="ZGC:172121"/>
    <property type="match status" value="1"/>
</dbReference>
<proteinExistence type="predicted"/>
<sequence>MKHPLLSKPILLLDGGLGTTLEDEHGIRFSSATPLWSSHLLVDNVATLQTVQRDFAEAGADIILTATYQASLHGFKNTRVASKDGIARDEAMRYMLSAVRIAREAFNGRPGLVALSLGAYGATMVPSTEYSGQYGERTEDDLLNFHLERIWCFVGSQEWKDVDLVAIETLPRIDEVRAARRMMQRVQDKEYWISCVFPNDSEKLPDGTGVEELVETMLEGERPPYAIGINCTKVYRVASLIRRFEDVAKMHPIDLPRLVVYPDGAGKKLYNTKLQQWIGDDEGQLPWDQQVFSIVKEVKERGRWKGILVGGCCKTTPGHIKKLAARLGGLT</sequence>
<evidence type="ECO:0000313" key="8">
    <source>
        <dbReference type="Proteomes" id="UP000053789"/>
    </source>
</evidence>
<dbReference type="PROSITE" id="PS50970">
    <property type="entry name" value="HCY"/>
    <property type="match status" value="1"/>
</dbReference>
<evidence type="ECO:0000256" key="5">
    <source>
        <dbReference type="PROSITE-ProRule" id="PRU00333"/>
    </source>
</evidence>
<dbReference type="Gene3D" id="3.20.20.330">
    <property type="entry name" value="Homocysteine-binding-like domain"/>
    <property type="match status" value="1"/>
</dbReference>
<dbReference type="GO" id="GO:0032259">
    <property type="term" value="P:methylation"/>
    <property type="evidence" value="ECO:0007669"/>
    <property type="project" value="UniProtKB-KW"/>
</dbReference>
<accession>A0A0D2GAD4</accession>
<dbReference type="GeneID" id="27697025"/>
<evidence type="ECO:0000259" key="6">
    <source>
        <dbReference type="PROSITE" id="PS50970"/>
    </source>
</evidence>
<evidence type="ECO:0000256" key="1">
    <source>
        <dbReference type="ARBA" id="ARBA00022603"/>
    </source>
</evidence>
<dbReference type="InterPro" id="IPR051486">
    <property type="entry name" value="Hcy_S-methyltransferase"/>
</dbReference>
<dbReference type="PANTHER" id="PTHR46015:SF1">
    <property type="entry name" value="HOMOCYSTEINE S-METHYLTRANSFERASE-LIKE ISOFORM 1"/>
    <property type="match status" value="1"/>
</dbReference>
<dbReference type="AlphaFoldDB" id="A0A0D2GAD4"/>
<dbReference type="OrthoDB" id="261426at2759"/>
<dbReference type="SUPFAM" id="SSF82282">
    <property type="entry name" value="Homocysteine S-methyltransferase"/>
    <property type="match status" value="1"/>
</dbReference>
<evidence type="ECO:0000313" key="7">
    <source>
        <dbReference type="EMBL" id="KIW95512.1"/>
    </source>
</evidence>
<keyword evidence="1 5" id="KW-0489">Methyltransferase</keyword>
<dbReference type="Proteomes" id="UP000053789">
    <property type="component" value="Unassembled WGS sequence"/>
</dbReference>
<dbReference type="InterPro" id="IPR036589">
    <property type="entry name" value="HCY_dom_sf"/>
</dbReference>
<dbReference type="GO" id="GO:0009086">
    <property type="term" value="P:methionine biosynthetic process"/>
    <property type="evidence" value="ECO:0007669"/>
    <property type="project" value="TreeGrafter"/>
</dbReference>
<feature type="domain" description="Hcy-binding" evidence="6">
    <location>
        <begin position="1"/>
        <end position="327"/>
    </location>
</feature>
<keyword evidence="4 5" id="KW-0862">Zinc</keyword>
<feature type="binding site" evidence="5">
    <location>
        <position position="231"/>
    </location>
    <ligand>
        <name>Zn(2+)</name>
        <dbReference type="ChEBI" id="CHEBI:29105"/>
    </ligand>
</feature>
<dbReference type="EMBL" id="KN846984">
    <property type="protein sequence ID" value="KIW95512.1"/>
    <property type="molecule type" value="Genomic_DNA"/>
</dbReference>
<evidence type="ECO:0000256" key="2">
    <source>
        <dbReference type="ARBA" id="ARBA00022679"/>
    </source>
</evidence>
<name>A0A0D2GAD4_CLAB1</name>
<protein>
    <recommendedName>
        <fullName evidence="6">Hcy-binding domain-containing protein</fullName>
    </recommendedName>
</protein>
<dbReference type="GO" id="GO:0046872">
    <property type="term" value="F:metal ion binding"/>
    <property type="evidence" value="ECO:0007669"/>
    <property type="project" value="UniProtKB-KW"/>
</dbReference>
<dbReference type="GO" id="GO:0033528">
    <property type="term" value="P:S-methylmethionine cycle"/>
    <property type="evidence" value="ECO:0007669"/>
    <property type="project" value="TreeGrafter"/>
</dbReference>
<reference evidence="7" key="1">
    <citation type="submission" date="2015-01" db="EMBL/GenBank/DDBJ databases">
        <title>The Genome Sequence of Cladophialophora bantiana CBS 173.52.</title>
        <authorList>
            <consortium name="The Broad Institute Genomics Platform"/>
            <person name="Cuomo C."/>
            <person name="de Hoog S."/>
            <person name="Gorbushina A."/>
            <person name="Stielow B."/>
            <person name="Teixiera M."/>
            <person name="Abouelleil A."/>
            <person name="Chapman S.B."/>
            <person name="Priest M."/>
            <person name="Young S.K."/>
            <person name="Wortman J."/>
            <person name="Nusbaum C."/>
            <person name="Birren B."/>
        </authorList>
    </citation>
    <scope>NUCLEOTIDE SEQUENCE [LARGE SCALE GENOMIC DNA]</scope>
    <source>
        <strain evidence="7">CBS 173.52</strain>
    </source>
</reference>
<dbReference type="InterPro" id="IPR003726">
    <property type="entry name" value="HCY_dom"/>
</dbReference>
<feature type="binding site" evidence="5">
    <location>
        <position position="312"/>
    </location>
    <ligand>
        <name>Zn(2+)</name>
        <dbReference type="ChEBI" id="CHEBI:29105"/>
    </ligand>
</feature>
<keyword evidence="3 5" id="KW-0479">Metal-binding</keyword>
<evidence type="ECO:0000256" key="4">
    <source>
        <dbReference type="ARBA" id="ARBA00022833"/>
    </source>
</evidence>
<dbReference type="HOGENOM" id="CLU_004914_3_2_1"/>
<evidence type="ECO:0000256" key="3">
    <source>
        <dbReference type="ARBA" id="ARBA00022723"/>
    </source>
</evidence>
<keyword evidence="2 5" id="KW-0808">Transferase</keyword>
<dbReference type="GO" id="GO:0008898">
    <property type="term" value="F:S-adenosylmethionine-homocysteine S-methyltransferase activity"/>
    <property type="evidence" value="ECO:0007669"/>
    <property type="project" value="TreeGrafter"/>
</dbReference>
<organism evidence="7 8">
    <name type="scientific">Cladophialophora bantiana (strain ATCC 10958 / CBS 173.52 / CDC B-1940 / NIH 8579)</name>
    <name type="common">Xylohypha bantiana</name>
    <dbReference type="NCBI Taxonomy" id="1442370"/>
    <lineage>
        <taxon>Eukaryota</taxon>
        <taxon>Fungi</taxon>
        <taxon>Dikarya</taxon>
        <taxon>Ascomycota</taxon>
        <taxon>Pezizomycotina</taxon>
        <taxon>Eurotiomycetes</taxon>
        <taxon>Chaetothyriomycetidae</taxon>
        <taxon>Chaetothyriales</taxon>
        <taxon>Herpotrichiellaceae</taxon>
        <taxon>Cladophialophora</taxon>
    </lineage>
</organism>
<dbReference type="RefSeq" id="XP_016622181.1">
    <property type="nucleotide sequence ID" value="XM_016761843.1"/>
</dbReference>
<gene>
    <name evidence="7" type="ORF">Z519_04097</name>
</gene>
<dbReference type="Pfam" id="PF02574">
    <property type="entry name" value="S-methyl_trans"/>
    <property type="match status" value="1"/>
</dbReference>
<feature type="binding site" evidence="5">
    <location>
        <position position="313"/>
    </location>
    <ligand>
        <name>Zn(2+)</name>
        <dbReference type="ChEBI" id="CHEBI:29105"/>
    </ligand>
</feature>
<comment type="cofactor">
    <cofactor evidence="5">
        <name>Zn(2+)</name>
        <dbReference type="ChEBI" id="CHEBI:29105"/>
    </cofactor>
</comment>